<protein>
    <submittedName>
        <fullName evidence="2">Uncharacterized protein</fullName>
    </submittedName>
</protein>
<name>A0AAV4EW98_9GAST</name>
<keyword evidence="1" id="KW-0472">Membrane</keyword>
<dbReference type="EMBL" id="BMAT01007451">
    <property type="protein sequence ID" value="GFR64610.1"/>
    <property type="molecule type" value="Genomic_DNA"/>
</dbReference>
<evidence type="ECO:0000313" key="3">
    <source>
        <dbReference type="Proteomes" id="UP000762676"/>
    </source>
</evidence>
<dbReference type="AlphaFoldDB" id="A0AAV4EW98"/>
<feature type="transmembrane region" description="Helical" evidence="1">
    <location>
        <begin position="64"/>
        <end position="97"/>
    </location>
</feature>
<dbReference type="Proteomes" id="UP000762676">
    <property type="component" value="Unassembled WGS sequence"/>
</dbReference>
<accession>A0AAV4EW98</accession>
<reference evidence="2 3" key="1">
    <citation type="journal article" date="2021" name="Elife">
        <title>Chloroplast acquisition without the gene transfer in kleptoplastic sea slugs, Plakobranchus ocellatus.</title>
        <authorList>
            <person name="Maeda T."/>
            <person name="Takahashi S."/>
            <person name="Yoshida T."/>
            <person name="Shimamura S."/>
            <person name="Takaki Y."/>
            <person name="Nagai Y."/>
            <person name="Toyoda A."/>
            <person name="Suzuki Y."/>
            <person name="Arimoto A."/>
            <person name="Ishii H."/>
            <person name="Satoh N."/>
            <person name="Nishiyama T."/>
            <person name="Hasebe M."/>
            <person name="Maruyama T."/>
            <person name="Minagawa J."/>
            <person name="Obokata J."/>
            <person name="Shigenobu S."/>
        </authorList>
    </citation>
    <scope>NUCLEOTIDE SEQUENCE [LARGE SCALE GENOMIC DNA]</scope>
</reference>
<evidence type="ECO:0000313" key="2">
    <source>
        <dbReference type="EMBL" id="GFR64610.1"/>
    </source>
</evidence>
<keyword evidence="1" id="KW-0812">Transmembrane</keyword>
<keyword evidence="3" id="KW-1185">Reference proteome</keyword>
<proteinExistence type="predicted"/>
<gene>
    <name evidence="2" type="ORF">ElyMa_003636000</name>
</gene>
<organism evidence="2 3">
    <name type="scientific">Elysia marginata</name>
    <dbReference type="NCBI Taxonomy" id="1093978"/>
    <lineage>
        <taxon>Eukaryota</taxon>
        <taxon>Metazoa</taxon>
        <taxon>Spiralia</taxon>
        <taxon>Lophotrochozoa</taxon>
        <taxon>Mollusca</taxon>
        <taxon>Gastropoda</taxon>
        <taxon>Heterobranchia</taxon>
        <taxon>Euthyneura</taxon>
        <taxon>Panpulmonata</taxon>
        <taxon>Sacoglossa</taxon>
        <taxon>Placobranchoidea</taxon>
        <taxon>Plakobranchidae</taxon>
        <taxon>Elysia</taxon>
    </lineage>
</organism>
<keyword evidence="1" id="KW-1133">Transmembrane helix</keyword>
<comment type="caution">
    <text evidence="2">The sequence shown here is derived from an EMBL/GenBank/DDBJ whole genome shotgun (WGS) entry which is preliminary data.</text>
</comment>
<sequence length="101" mass="11037">MLEAPFSHLFRVGRASFWGVPVLSHRKYTANERVEALTSHNTFLASVTNWPQKVVVVKAVVVRIVVIVVVVVIVEVVIAAILVVVVVKVVVIVVVVVEAVM</sequence>
<evidence type="ECO:0000256" key="1">
    <source>
        <dbReference type="SAM" id="Phobius"/>
    </source>
</evidence>